<feature type="domain" description="Mub B2-like" evidence="4">
    <location>
        <begin position="465"/>
        <end position="558"/>
    </location>
</feature>
<reference evidence="5" key="1">
    <citation type="submission" date="2023-04" db="EMBL/GenBank/DDBJ databases">
        <title>Four porcine-derived lactic acid bacteria strains analyses and their evaluation as potential probiotics based on genomics.</title>
        <authorList>
            <person name="Niu D."/>
        </authorList>
    </citation>
    <scope>NUCLEOTIDE SEQUENCE</scope>
    <source>
        <strain evidence="5">ZSB1</strain>
    </source>
</reference>
<dbReference type="RefSeq" id="WP_283534713.1">
    <property type="nucleotide sequence ID" value="NZ_CP123751.1"/>
</dbReference>
<accession>A0AAJ6FUT7</accession>
<feature type="domain" description="Mub B2-like" evidence="4">
    <location>
        <begin position="1044"/>
        <end position="1137"/>
    </location>
</feature>
<feature type="domain" description="Mub B2-like" evidence="4">
    <location>
        <begin position="947"/>
        <end position="1040"/>
    </location>
</feature>
<feature type="domain" description="Mub B2-like" evidence="4">
    <location>
        <begin position="173"/>
        <end position="268"/>
    </location>
</feature>
<feature type="domain" description="Mub B2-like" evidence="4">
    <location>
        <begin position="77"/>
        <end position="172"/>
    </location>
</feature>
<dbReference type="Pfam" id="PF04650">
    <property type="entry name" value="YSIRK_signal"/>
    <property type="match status" value="1"/>
</dbReference>
<feature type="domain" description="Mub B2-like" evidence="4">
    <location>
        <begin position="758"/>
        <end position="849"/>
    </location>
</feature>
<dbReference type="Gene3D" id="2.60.40.4300">
    <property type="match status" value="13"/>
</dbReference>
<evidence type="ECO:0000259" key="4">
    <source>
        <dbReference type="Pfam" id="PF17966"/>
    </source>
</evidence>
<name>A0AAJ6FUT7_9LACO</name>
<dbReference type="EMBL" id="CP123751">
    <property type="protein sequence ID" value="WHQ80222.1"/>
    <property type="molecule type" value="Genomic_DNA"/>
</dbReference>
<sequence length="1590" mass="176680">MLSRKNTKLMVEKQANKQARYGLRKLNIGVASILLGLSFLGAGSISADELSNTTEANVENVEPTEDKSINEHKIRECKNVKRTINFFQDGKLIDSITQSADFYRYNIWNLGTNELIASTQWRDTTTHRIENYFDAVDVPEIAGYTADQTKIENTTVTGDSADQVINVNYTATTEEQTEQKTVKRVIRLAKDGVVFKEIPQEFTFTRTNIVDKQTGQIVQTGTWNQAEHTFAAVDIEQLENYTASQDRVEALTVDPESPDSVVDINYTSAQKVEDEFKTVERLIEIYHEGVKVDVFTKKVEFKRTKTTNLATGEVTYGAWNQAEGLWSAFDAPVYDNYETDTIKVNNKTVTPDTANETARIDYTAKRENLTEEKVVKRVINIYKDGQKVDQHVQSVTFKRTNIKNLATGEITYGEWDEPSKMLDDYRGPEFENYDSPSNRYVPRTAVSATTEDLEVNMYYTAKVATSIEQKTVVRTIQLHFPDGTFKKVTQQVTFKREVKTNLATGEKEYGAWDMDKNTLPEYKVDQVENYEPSQSVVEVVVVTPETAGNWTVDIYYNAKIATEVEQKIVLRRILMHFPDGTVKEVTQQVTFKREVKTNLATGEKEYGAWDMDKNTLPEYKVDQVENYEPSQSVVEAVVVTPETETLTVDIYYNAKTATEVEEKVALRQILLHLPDGTVKEVTQQVTFKREVKTNLATGEKEYGAWDIEEGTLPEYQVDQVENYEPSQSVVEAMVVTPETAGNWTVDIHYNAKTATEVEEKVALRQILLHLPDGTVKEVTQQVMFKREIKTNLATGEKEYGAWDIEEGTLPEYQVEQVENYEPSQSVVEAMKVTPETAGNWTVDIYYNAKTTTRTEYYTAKRVISLVKDGKKVDEITQSVLFKREVTKNLATGEETFSDWSTDNDSWEAFVAPSFENYVANIPQLEAVKVDPNTKDTEVTINYTAATKEVQETRTVKRVINIYRDGKKVDEITQRVVFTRTNIVNLATGEITYGAWNEDQKHFAEYEVPEVYGYEPEEKIISAMAVDPEMQDTTANVNYKSIVTTEIEEKVVDRKIILNLPNGMTREHIQSVTFKREVYKNLATGEMTYGAWNIPQAMFEAYQVPGFSGYVASVKHIEALEVTADSESTTVVVDYYQQSKEEKDVFRIFNIQVIDGVLPRGKQQYTQKVTFTRDVYLDANGKVVGHGDWEQTELMFEDFEIPQREGYATFRSVIAGQKVTVDSADLESEITYVAHANDTETKEVKRKVTIILPNGSKHEEIQKVTFVRDKVTNQISGKTSYGNWLPATENSEFPEMVLPDIAGYKPSQTVDRLDVTSDMANIEVTVTYERDGDAGETTPDAPGNGEVTPDVPGNGEITPDAPDAGETTPDAPGNGEVTPDVPGNGETTPDAPDAGETTPDVPGNGEATPDIPDAGETTPDTPGNGEVTPDTPDAGETTPDVPGNGEAIPDTPDAGETMPDTPGDGEVTPDTPDAGETTPDTTENGETPSGTPEAGADSDSDDTDQSDLGMKPEIGPGQNSPSKMKNNGSGAKVPNMANSSADKATKSNAAAGTELPNLGDETVGLKGLGALLAAMACASLFMSATAKKRKN</sequence>
<dbReference type="NCBIfam" id="TIGR01168">
    <property type="entry name" value="YSIRK_signal"/>
    <property type="match status" value="1"/>
</dbReference>
<feature type="domain" description="Mub B2-like" evidence="4">
    <location>
        <begin position="852"/>
        <end position="945"/>
    </location>
</feature>
<evidence type="ECO:0000313" key="5">
    <source>
        <dbReference type="EMBL" id="WHQ80222.1"/>
    </source>
</evidence>
<feature type="compositionally biased region" description="Polar residues" evidence="2">
    <location>
        <begin position="1516"/>
        <end position="1528"/>
    </location>
</feature>
<feature type="domain" description="Mub B2-like" evidence="4">
    <location>
        <begin position="563"/>
        <end position="655"/>
    </location>
</feature>
<feature type="domain" description="Mub B2-like" evidence="4">
    <location>
        <begin position="370"/>
        <end position="462"/>
    </location>
</feature>
<evidence type="ECO:0000259" key="3">
    <source>
        <dbReference type="Pfam" id="PF04650"/>
    </source>
</evidence>
<feature type="domain" description="Mub B2-like" evidence="4">
    <location>
        <begin position="661"/>
        <end position="752"/>
    </location>
</feature>
<feature type="domain" description="YSIRK Gram-positive signal peptide" evidence="3">
    <location>
        <begin position="16"/>
        <end position="40"/>
    </location>
</feature>
<dbReference type="InterPro" id="IPR041495">
    <property type="entry name" value="Mub_B2"/>
</dbReference>
<protein>
    <submittedName>
        <fullName evidence="5">YSIRK-type signal peptide-containing protein</fullName>
    </submittedName>
</protein>
<feature type="region of interest" description="Disordered" evidence="2">
    <location>
        <begin position="1327"/>
        <end position="1561"/>
    </location>
</feature>
<feature type="domain" description="Mub B2-like" evidence="4">
    <location>
        <begin position="273"/>
        <end position="365"/>
    </location>
</feature>
<feature type="compositionally biased region" description="Polar residues" evidence="2">
    <location>
        <begin position="1477"/>
        <end position="1489"/>
    </location>
</feature>
<feature type="domain" description="Mub B2-like" evidence="4">
    <location>
        <begin position="1236"/>
        <end position="1330"/>
    </location>
</feature>
<dbReference type="Pfam" id="PF17966">
    <property type="entry name" value="Muc_B2"/>
    <property type="match status" value="12"/>
</dbReference>
<proteinExistence type="predicted"/>
<evidence type="ECO:0000256" key="2">
    <source>
        <dbReference type="SAM" id="MobiDB-lite"/>
    </source>
</evidence>
<feature type="compositionally biased region" description="Polar residues" evidence="2">
    <location>
        <begin position="1535"/>
        <end position="1549"/>
    </location>
</feature>
<dbReference type="Proteomes" id="UP001238155">
    <property type="component" value="Chromosome"/>
</dbReference>
<gene>
    <name evidence="5" type="ORF">QFF56_00330</name>
</gene>
<dbReference type="InterPro" id="IPR005877">
    <property type="entry name" value="YSIRK_signal_dom"/>
</dbReference>
<evidence type="ECO:0000256" key="1">
    <source>
        <dbReference type="ARBA" id="ARBA00022729"/>
    </source>
</evidence>
<keyword evidence="1" id="KW-0732">Signal</keyword>
<feature type="compositionally biased region" description="Acidic residues" evidence="2">
    <location>
        <begin position="1495"/>
        <end position="1504"/>
    </location>
</feature>
<evidence type="ECO:0000313" key="6">
    <source>
        <dbReference type="Proteomes" id="UP001238155"/>
    </source>
</evidence>
<organism evidence="5 6">
    <name type="scientific">Ligilactobacillus animalis</name>
    <dbReference type="NCBI Taxonomy" id="1605"/>
    <lineage>
        <taxon>Bacteria</taxon>
        <taxon>Bacillati</taxon>
        <taxon>Bacillota</taxon>
        <taxon>Bacilli</taxon>
        <taxon>Lactobacillales</taxon>
        <taxon>Lactobacillaceae</taxon>
        <taxon>Ligilactobacillus</taxon>
    </lineage>
</organism>